<dbReference type="AlphaFoldDB" id="A0A3B0R4L8"/>
<dbReference type="InterPro" id="IPR015424">
    <property type="entry name" value="PyrdxlP-dep_Trfase"/>
</dbReference>
<proteinExistence type="predicted"/>
<organism evidence="2">
    <name type="scientific">hydrothermal vent metagenome</name>
    <dbReference type="NCBI Taxonomy" id="652676"/>
    <lineage>
        <taxon>unclassified sequences</taxon>
        <taxon>metagenomes</taxon>
        <taxon>ecological metagenomes</taxon>
    </lineage>
</organism>
<dbReference type="Pfam" id="PF00266">
    <property type="entry name" value="Aminotran_5"/>
    <property type="match status" value="1"/>
</dbReference>
<sequence>MILPCQRDKFDIPSDVTYLDCAYMSPLPKQTLLAGEAGLHKKAQPWRITGDDFFDLGEQLRGQMAQMVSAKTLDFALIPSVSYGMSVIAKNLNLNKGAEVLVLAQQFPSNIYPWLELCQQQAANLNMVSAKSGQSWTEAVLAAICPQTALLALPHVHWIDGGLLDLVAIGKAARAVGAVLVLDLTQSLGAVPFNVREVDPDFFVVANYKWLLGPYSTGFLYAAKRQQNGTPLEQCWQSRKGAENFAGLTQYTDQLSAGASRYDMGERSNFAALPAVAASLAQLLDWGVKNITETLGQTTKTLAKIAQQHGLHSASTGPRAPHYLSLQIPKNAPPDLLIRARAQGVYFSHRGERLRITPHLWVNDADMTRFDQVLDSLF</sequence>
<dbReference type="PANTHER" id="PTHR43586:SF15">
    <property type="entry name" value="BLR3095 PROTEIN"/>
    <property type="match status" value="1"/>
</dbReference>
<protein>
    <submittedName>
        <fullName evidence="2">Cysteine desulfurase</fullName>
        <ecNumber evidence="2">2.8.1.7</ecNumber>
    </submittedName>
</protein>
<accession>A0A3B0R4L8</accession>
<feature type="domain" description="Aminotransferase class V" evidence="1">
    <location>
        <begin position="18"/>
        <end position="337"/>
    </location>
</feature>
<dbReference type="PANTHER" id="PTHR43586">
    <property type="entry name" value="CYSTEINE DESULFURASE"/>
    <property type="match status" value="1"/>
</dbReference>
<dbReference type="EMBL" id="UOEE01000038">
    <property type="protein sequence ID" value="VAV87462.1"/>
    <property type="molecule type" value="Genomic_DNA"/>
</dbReference>
<dbReference type="EC" id="2.8.1.7" evidence="2"/>
<evidence type="ECO:0000259" key="1">
    <source>
        <dbReference type="Pfam" id="PF00266"/>
    </source>
</evidence>
<dbReference type="InterPro" id="IPR015422">
    <property type="entry name" value="PyrdxlP-dep_Trfase_small"/>
</dbReference>
<name>A0A3B0R4L8_9ZZZZ</name>
<dbReference type="SUPFAM" id="SSF53383">
    <property type="entry name" value="PLP-dependent transferases"/>
    <property type="match status" value="1"/>
</dbReference>
<dbReference type="Gene3D" id="3.40.640.10">
    <property type="entry name" value="Type I PLP-dependent aspartate aminotransferase-like (Major domain)"/>
    <property type="match status" value="1"/>
</dbReference>
<dbReference type="InterPro" id="IPR015421">
    <property type="entry name" value="PyrdxlP-dep_Trfase_major"/>
</dbReference>
<evidence type="ECO:0000313" key="2">
    <source>
        <dbReference type="EMBL" id="VAV87462.1"/>
    </source>
</evidence>
<gene>
    <name evidence="2" type="ORF">MNBD_ALPHA06-177</name>
</gene>
<reference evidence="2" key="1">
    <citation type="submission" date="2018-06" db="EMBL/GenBank/DDBJ databases">
        <authorList>
            <person name="Zhirakovskaya E."/>
        </authorList>
    </citation>
    <scope>NUCLEOTIDE SEQUENCE</scope>
</reference>
<keyword evidence="2" id="KW-0808">Transferase</keyword>
<dbReference type="InterPro" id="IPR000192">
    <property type="entry name" value="Aminotrans_V_dom"/>
</dbReference>
<dbReference type="GO" id="GO:0031071">
    <property type="term" value="F:cysteine desulfurase activity"/>
    <property type="evidence" value="ECO:0007669"/>
    <property type="project" value="UniProtKB-EC"/>
</dbReference>
<dbReference type="Gene3D" id="3.90.1150.10">
    <property type="entry name" value="Aspartate Aminotransferase, domain 1"/>
    <property type="match status" value="1"/>
</dbReference>